<dbReference type="Pfam" id="PF04552">
    <property type="entry name" value="Sigma54_DBD"/>
    <property type="match status" value="1"/>
</dbReference>
<dbReference type="PROSITE" id="PS00718">
    <property type="entry name" value="SIGMA54_2"/>
    <property type="match status" value="1"/>
</dbReference>
<dbReference type="Proteomes" id="UP001500880">
    <property type="component" value="Unassembled WGS sequence"/>
</dbReference>
<accession>A0ABN1BLI2</accession>
<reference evidence="11 12" key="1">
    <citation type="journal article" date="2019" name="Int. J. Syst. Evol. Microbiol.">
        <title>The Global Catalogue of Microorganisms (GCM) 10K type strain sequencing project: providing services to taxonomists for standard genome sequencing and annotation.</title>
        <authorList>
            <consortium name="The Broad Institute Genomics Platform"/>
            <consortium name="The Broad Institute Genome Sequencing Center for Infectious Disease"/>
            <person name="Wu L."/>
            <person name="Ma J."/>
        </authorList>
    </citation>
    <scope>NUCLEOTIDE SEQUENCE [LARGE SCALE GENOMIC DNA]</scope>
    <source>
        <strain evidence="11 12">JCM 12389</strain>
    </source>
</reference>
<evidence type="ECO:0000256" key="1">
    <source>
        <dbReference type="ARBA" id="ARBA00008798"/>
    </source>
</evidence>
<keyword evidence="4" id="KW-0548">Nucleotidyltransferase</keyword>
<keyword evidence="6" id="KW-0731">Sigma factor</keyword>
<sequence>MKPKLTQEQKLTWKLTQQLGQAIELLQYNGFQLQQFLEKQMKENPLIEVETERTVPDYTPAKRGMGFDESFWIDDSQDLAGYVKEQLLDKKLSPTFKQIVEYGIDSLDENGYLTIALTDWQFAFQTDEETIGEALELIQSLDPAGIGARNLQECLALQLFRSSAPSRLAINIVTNHLDWIADDRVEDLMMEYGVSEAAIEEAIQDIQSLHPKPGILVAGNTSSPIIPDGEVFQSNGVWKVALTGWNSPTITIVDYSIDHSRLSPEERDFFQKYTQEGKWLQKALSQRLDSLDRVFKSIVRRQIAFFDYGPEHLKPLVLREIAEETGLHVSTVSRAVKEKYLQTPHGMFPVKFFFQPGLQGGTGDVSAYAIKHLIKEMISHEDKQKPLSDQKLSEMLKNEFQIEVSRRTVAKYRLALKLPSSSKRKRRRNK</sequence>
<dbReference type="InterPro" id="IPR007634">
    <property type="entry name" value="RNA_pol_sigma_54_DNA-bd"/>
</dbReference>
<evidence type="ECO:0000256" key="3">
    <source>
        <dbReference type="ARBA" id="ARBA00022679"/>
    </source>
</evidence>
<dbReference type="InterPro" id="IPR000394">
    <property type="entry name" value="RNA_pol_sigma_54"/>
</dbReference>
<dbReference type="Pfam" id="PF04963">
    <property type="entry name" value="Sigma54_CBD"/>
    <property type="match status" value="1"/>
</dbReference>
<dbReference type="PRINTS" id="PR00045">
    <property type="entry name" value="SIGMA54FCT"/>
</dbReference>
<dbReference type="PROSITE" id="PS50044">
    <property type="entry name" value="SIGMA54_3"/>
    <property type="match status" value="1"/>
</dbReference>
<keyword evidence="5" id="KW-0805">Transcription regulation</keyword>
<keyword evidence="2" id="KW-0240">DNA-directed RNA polymerase</keyword>
<name>A0ABN1BLI2_9BACI</name>
<dbReference type="Gene3D" id="1.10.10.1330">
    <property type="entry name" value="RNA polymerase sigma-54 factor, core-binding domain"/>
    <property type="match status" value="1"/>
</dbReference>
<evidence type="ECO:0000259" key="10">
    <source>
        <dbReference type="Pfam" id="PF04963"/>
    </source>
</evidence>
<dbReference type="NCBIfam" id="TIGR02395">
    <property type="entry name" value="rpoN_sigma"/>
    <property type="match status" value="1"/>
</dbReference>
<feature type="domain" description="RNA polymerase sigma factor 54 DNA-binding" evidence="9">
    <location>
        <begin position="269"/>
        <end position="426"/>
    </location>
</feature>
<keyword evidence="12" id="KW-1185">Reference proteome</keyword>
<evidence type="ECO:0000313" key="12">
    <source>
        <dbReference type="Proteomes" id="UP001500880"/>
    </source>
</evidence>
<evidence type="ECO:0000256" key="5">
    <source>
        <dbReference type="ARBA" id="ARBA00023015"/>
    </source>
</evidence>
<dbReference type="Gene3D" id="1.10.10.60">
    <property type="entry name" value="Homeodomain-like"/>
    <property type="match status" value="1"/>
</dbReference>
<feature type="domain" description="RNA polymerase sigma factor 54 core-binding" evidence="10">
    <location>
        <begin position="74"/>
        <end position="252"/>
    </location>
</feature>
<evidence type="ECO:0000313" key="11">
    <source>
        <dbReference type="EMBL" id="GAA0499316.1"/>
    </source>
</evidence>
<keyword evidence="3" id="KW-0808">Transferase</keyword>
<evidence type="ECO:0000256" key="4">
    <source>
        <dbReference type="ARBA" id="ARBA00022695"/>
    </source>
</evidence>
<dbReference type="PANTHER" id="PTHR32248">
    <property type="entry name" value="RNA POLYMERASE SIGMA-54 FACTOR"/>
    <property type="match status" value="1"/>
</dbReference>
<evidence type="ECO:0000259" key="9">
    <source>
        <dbReference type="Pfam" id="PF04552"/>
    </source>
</evidence>
<protein>
    <submittedName>
        <fullName evidence="11">RNA polymerase factor sigma-54</fullName>
    </submittedName>
</protein>
<evidence type="ECO:0000256" key="8">
    <source>
        <dbReference type="ARBA" id="ARBA00023163"/>
    </source>
</evidence>
<evidence type="ECO:0000256" key="2">
    <source>
        <dbReference type="ARBA" id="ARBA00022478"/>
    </source>
</evidence>
<keyword evidence="7" id="KW-0238">DNA-binding</keyword>
<gene>
    <name evidence="11" type="primary">rpoN</name>
    <name evidence="11" type="ORF">GCM10008986_28080</name>
</gene>
<keyword evidence="8" id="KW-0804">Transcription</keyword>
<evidence type="ECO:0000256" key="7">
    <source>
        <dbReference type="ARBA" id="ARBA00023125"/>
    </source>
</evidence>
<proteinExistence type="inferred from homology"/>
<dbReference type="Pfam" id="PF00309">
    <property type="entry name" value="Sigma54_AID"/>
    <property type="match status" value="1"/>
</dbReference>
<dbReference type="PIRSF" id="PIRSF000774">
    <property type="entry name" value="RpoN"/>
    <property type="match status" value="1"/>
</dbReference>
<dbReference type="PANTHER" id="PTHR32248:SF4">
    <property type="entry name" value="RNA POLYMERASE SIGMA-54 FACTOR"/>
    <property type="match status" value="1"/>
</dbReference>
<dbReference type="InterPro" id="IPR007046">
    <property type="entry name" value="RNA_pol_sigma_54_core-bd"/>
</dbReference>
<organism evidence="11 12">
    <name type="scientific">Salinibacillus aidingensis</name>
    <dbReference type="NCBI Taxonomy" id="237684"/>
    <lineage>
        <taxon>Bacteria</taxon>
        <taxon>Bacillati</taxon>
        <taxon>Bacillota</taxon>
        <taxon>Bacilli</taxon>
        <taxon>Bacillales</taxon>
        <taxon>Bacillaceae</taxon>
        <taxon>Salinibacillus</taxon>
    </lineage>
</organism>
<dbReference type="RefSeq" id="WP_343842358.1">
    <property type="nucleotide sequence ID" value="NZ_BAAADO010000006.1"/>
</dbReference>
<evidence type="ECO:0000256" key="6">
    <source>
        <dbReference type="ARBA" id="ARBA00023082"/>
    </source>
</evidence>
<dbReference type="InterPro" id="IPR038709">
    <property type="entry name" value="RpoN_core-bd_sf"/>
</dbReference>
<dbReference type="EMBL" id="BAAADO010000006">
    <property type="protein sequence ID" value="GAA0499316.1"/>
    <property type="molecule type" value="Genomic_DNA"/>
</dbReference>
<dbReference type="PROSITE" id="PS00717">
    <property type="entry name" value="SIGMA54_1"/>
    <property type="match status" value="1"/>
</dbReference>
<comment type="similarity">
    <text evidence="1">Belongs to the sigma-54 factor family.</text>
</comment>
<comment type="caution">
    <text evidence="11">The sequence shown here is derived from an EMBL/GenBank/DDBJ whole genome shotgun (WGS) entry which is preliminary data.</text>
</comment>